<dbReference type="InterPro" id="IPR027482">
    <property type="entry name" value="Sec1-like_dom2"/>
</dbReference>
<accession>A0A085MW40</accession>
<evidence type="ECO:0000313" key="4">
    <source>
        <dbReference type="Proteomes" id="UP000030764"/>
    </source>
</evidence>
<dbReference type="EMBL" id="KL363220">
    <property type="protein sequence ID" value="KFD53077.1"/>
    <property type="molecule type" value="Genomic_DNA"/>
</dbReference>
<comment type="similarity">
    <text evidence="1">Belongs to the STXBP/unc-18/SEC1 family.</text>
</comment>
<proteinExistence type="inferred from homology"/>
<name>A0A085MW40_9BILA</name>
<dbReference type="Gene3D" id="3.90.830.10">
    <property type="entry name" value="Syntaxin Binding Protein 1, Chain A, domain 2"/>
    <property type="match status" value="1"/>
</dbReference>
<reference evidence="3 4" key="1">
    <citation type="journal article" date="2014" name="Nat. Genet.">
        <title>Genome and transcriptome of the porcine whipworm Trichuris suis.</title>
        <authorList>
            <person name="Jex A.R."/>
            <person name="Nejsum P."/>
            <person name="Schwarz E.M."/>
            <person name="Hu L."/>
            <person name="Young N.D."/>
            <person name="Hall R.S."/>
            <person name="Korhonen P.K."/>
            <person name="Liao S."/>
            <person name="Thamsborg S."/>
            <person name="Xia J."/>
            <person name="Xu P."/>
            <person name="Wang S."/>
            <person name="Scheerlinck J.P."/>
            <person name="Hofmann A."/>
            <person name="Sternberg P.W."/>
            <person name="Wang J."/>
            <person name="Gasser R.B."/>
        </authorList>
    </citation>
    <scope>NUCLEOTIDE SEQUENCE [LARGE SCALE GENOMIC DNA]</scope>
    <source>
        <strain evidence="3">DCEP-RM93F</strain>
        <strain evidence="2">DCEP-RM93M</strain>
    </source>
</reference>
<dbReference type="Proteomes" id="UP000030764">
    <property type="component" value="Unassembled WGS sequence"/>
</dbReference>
<dbReference type="InterPro" id="IPR001619">
    <property type="entry name" value="Sec1-like"/>
</dbReference>
<dbReference type="Gene3D" id="1.25.40.60">
    <property type="match status" value="1"/>
</dbReference>
<dbReference type="InterPro" id="IPR036045">
    <property type="entry name" value="Sec1-like_sf"/>
</dbReference>
<dbReference type="GO" id="GO:0016192">
    <property type="term" value="P:vesicle-mediated transport"/>
    <property type="evidence" value="ECO:0007669"/>
    <property type="project" value="InterPro"/>
</dbReference>
<dbReference type="SUPFAM" id="SSF56815">
    <property type="entry name" value="Sec1/munc18-like (SM) proteins"/>
    <property type="match status" value="1"/>
</dbReference>
<dbReference type="Pfam" id="PF00995">
    <property type="entry name" value="Sec1"/>
    <property type="match status" value="1"/>
</dbReference>
<dbReference type="InterPro" id="IPR043127">
    <property type="entry name" value="Sec-1-like_dom3a"/>
</dbReference>
<dbReference type="InterPro" id="IPR043154">
    <property type="entry name" value="Sec-1-like_dom1"/>
</dbReference>
<evidence type="ECO:0000313" key="2">
    <source>
        <dbReference type="EMBL" id="KFD53077.1"/>
    </source>
</evidence>
<gene>
    <name evidence="2" type="ORF">M513_05991</name>
    <name evidence="3" type="ORF">M514_05991</name>
</gene>
<dbReference type="Proteomes" id="UP000030758">
    <property type="component" value="Unassembled WGS sequence"/>
</dbReference>
<dbReference type="AlphaFoldDB" id="A0A085MW40"/>
<organism evidence="3">
    <name type="scientific">Trichuris suis</name>
    <name type="common">pig whipworm</name>
    <dbReference type="NCBI Taxonomy" id="68888"/>
    <lineage>
        <taxon>Eukaryota</taxon>
        <taxon>Metazoa</taxon>
        <taxon>Ecdysozoa</taxon>
        <taxon>Nematoda</taxon>
        <taxon>Enoplea</taxon>
        <taxon>Dorylaimia</taxon>
        <taxon>Trichinellida</taxon>
        <taxon>Trichuridae</taxon>
        <taxon>Trichuris</taxon>
    </lineage>
</organism>
<protein>
    <recommendedName>
        <fullName evidence="5">Sec1 family protein</fullName>
    </recommendedName>
</protein>
<evidence type="ECO:0000256" key="1">
    <source>
        <dbReference type="ARBA" id="ARBA00009884"/>
    </source>
</evidence>
<dbReference type="PIRSF" id="PIRSF005715">
    <property type="entry name" value="VPS45_Sec1"/>
    <property type="match status" value="1"/>
</dbReference>
<keyword evidence="4" id="KW-1185">Reference proteome</keyword>
<evidence type="ECO:0000313" key="3">
    <source>
        <dbReference type="EMBL" id="KFD61436.1"/>
    </source>
</evidence>
<evidence type="ECO:0008006" key="5">
    <source>
        <dbReference type="Google" id="ProtNLM"/>
    </source>
</evidence>
<dbReference type="EMBL" id="KL367623">
    <property type="protein sequence ID" value="KFD61436.1"/>
    <property type="molecule type" value="Genomic_DNA"/>
</dbReference>
<dbReference type="Gene3D" id="3.40.50.2060">
    <property type="match status" value="1"/>
</dbReference>
<dbReference type="PANTHER" id="PTHR11679">
    <property type="entry name" value="VESICLE PROTEIN SORTING-ASSOCIATED"/>
    <property type="match status" value="1"/>
</dbReference>
<dbReference type="Gene3D" id="3.40.50.1910">
    <property type="match status" value="1"/>
</dbReference>
<sequence length="645" mass="72843">MSTGLQSSNTLRSQQIAVLRQMLNFNRPISNTVSFDPFWKILVYDKTGMDILSPLFTVKELRDYGVTLHLQLTSKRDPLPDVPCIYFIAPSQETIQALCNDFVGGLYESYFLNFISPLARPYLEDLATAAVKADALSQVRKVFDQYMSFITLEDDLFILKRYTDDSPLSFYSINRPEMDTNTMDEIVAAMADGLFSKLNGKIRDNLRDARNSLFSGETARQSLFGFQRPLLIICDRSLDLATPFHHTWTYQALVHDVLAFELNRVIIPSAGGNCQEFDVAVSDKFWNTHKGSSLPAFSPFPNVAEAIQVELENYRTREEEIRKLKSAMVGMALTLVTLKHILQGLEDETDETVSMLTESTAELTSAMRSLPELLERKRLIDLHTNIATAVLEQIKVRQLDSFFEAEEKLMNKQSTDRPVLDIIKDQNVGSPEDKMRLTLVKYLCDDMTEVSIFHRNRSHLRIVFKGDLSNCLHALEAIGCNTSAFKYLKRVKQFSSKNLLSNRHHAGGGGGTKTIGMFSKLLNQSSQFIMEGVKNLVIQKRNLPLTGVVDALMEAKSNAEVDDYLCFDPKLLKDAPAVGQKSRATFNEAIVFMIGGGTYAEYQNLLDYRKSKRIIFGCTELVNGVQFLDQANEIRKKLTRLGSEI</sequence>